<dbReference type="InterPro" id="IPR036388">
    <property type="entry name" value="WH-like_DNA-bd_sf"/>
</dbReference>
<dbReference type="PROSITE" id="PS01117">
    <property type="entry name" value="HTH_MARR_1"/>
    <property type="match status" value="1"/>
</dbReference>
<protein>
    <submittedName>
        <fullName evidence="5">MarR family winged helix-turn-helix transcriptional regulator</fullName>
    </submittedName>
</protein>
<dbReference type="PROSITE" id="PS50995">
    <property type="entry name" value="HTH_MARR_2"/>
    <property type="match status" value="1"/>
</dbReference>
<evidence type="ECO:0000256" key="3">
    <source>
        <dbReference type="ARBA" id="ARBA00023163"/>
    </source>
</evidence>
<keyword evidence="6" id="KW-1185">Reference proteome</keyword>
<dbReference type="SMART" id="SM00347">
    <property type="entry name" value="HTH_MARR"/>
    <property type="match status" value="1"/>
</dbReference>
<dbReference type="PANTHER" id="PTHR33164:SF57">
    <property type="entry name" value="MARR-FAMILY TRANSCRIPTIONAL REGULATOR"/>
    <property type="match status" value="1"/>
</dbReference>
<accession>A0ABV6QKH8</accession>
<dbReference type="PRINTS" id="PR00598">
    <property type="entry name" value="HTHMARR"/>
</dbReference>
<keyword evidence="2" id="KW-0238">DNA-binding</keyword>
<dbReference type="InterPro" id="IPR023187">
    <property type="entry name" value="Tscrpt_reg_MarR-type_CS"/>
</dbReference>
<dbReference type="Gene3D" id="1.10.10.10">
    <property type="entry name" value="Winged helix-like DNA-binding domain superfamily/Winged helix DNA-binding domain"/>
    <property type="match status" value="1"/>
</dbReference>
<dbReference type="SUPFAM" id="SSF46785">
    <property type="entry name" value="Winged helix' DNA-binding domain"/>
    <property type="match status" value="1"/>
</dbReference>
<comment type="caution">
    <text evidence="5">The sequence shown here is derived from an EMBL/GenBank/DDBJ whole genome shotgun (WGS) entry which is preliminary data.</text>
</comment>
<reference evidence="5 6" key="1">
    <citation type="submission" date="2024-09" db="EMBL/GenBank/DDBJ databases">
        <authorList>
            <person name="Sun Q."/>
            <person name="Mori K."/>
        </authorList>
    </citation>
    <scope>NUCLEOTIDE SEQUENCE [LARGE SCALE GENOMIC DNA]</scope>
    <source>
        <strain evidence="5 6">CGMCC 1.15906</strain>
    </source>
</reference>
<keyword evidence="3" id="KW-0804">Transcription</keyword>
<evidence type="ECO:0000259" key="4">
    <source>
        <dbReference type="PROSITE" id="PS50995"/>
    </source>
</evidence>
<dbReference type="Proteomes" id="UP001589890">
    <property type="component" value="Unassembled WGS sequence"/>
</dbReference>
<keyword evidence="1" id="KW-0805">Transcription regulation</keyword>
<dbReference type="InterPro" id="IPR039422">
    <property type="entry name" value="MarR/SlyA-like"/>
</dbReference>
<organism evidence="5 6">
    <name type="scientific">Kribbella deserti</name>
    <dbReference type="NCBI Taxonomy" id="1926257"/>
    <lineage>
        <taxon>Bacteria</taxon>
        <taxon>Bacillati</taxon>
        <taxon>Actinomycetota</taxon>
        <taxon>Actinomycetes</taxon>
        <taxon>Propionibacteriales</taxon>
        <taxon>Kribbellaceae</taxon>
        <taxon>Kribbella</taxon>
    </lineage>
</organism>
<dbReference type="InterPro" id="IPR036390">
    <property type="entry name" value="WH_DNA-bd_sf"/>
</dbReference>
<dbReference type="InterPro" id="IPR000835">
    <property type="entry name" value="HTH_MarR-typ"/>
</dbReference>
<dbReference type="EMBL" id="JBHLTC010000018">
    <property type="protein sequence ID" value="MFC0625159.1"/>
    <property type="molecule type" value="Genomic_DNA"/>
</dbReference>
<evidence type="ECO:0000256" key="1">
    <source>
        <dbReference type="ARBA" id="ARBA00023015"/>
    </source>
</evidence>
<gene>
    <name evidence="5" type="ORF">ACFFGN_13860</name>
</gene>
<dbReference type="PANTHER" id="PTHR33164">
    <property type="entry name" value="TRANSCRIPTIONAL REGULATOR, MARR FAMILY"/>
    <property type="match status" value="1"/>
</dbReference>
<evidence type="ECO:0000313" key="5">
    <source>
        <dbReference type="EMBL" id="MFC0625159.1"/>
    </source>
</evidence>
<dbReference type="RefSeq" id="WP_380047289.1">
    <property type="nucleotide sequence ID" value="NZ_JBHLTC010000018.1"/>
</dbReference>
<sequence>MTGSPSSGASAAGAVAGESAELVGLIEQELSLLLRRSRSTSMSLARKVHPDMDAAGYALVSQIDLGTASGRAGVRASDVALALGLDKSTVSRGITQLEGLGLVERISDPNDGRARLLRLTATGAERFGAIRRQRRAEFEGILSRWRGEDLSALATLLTRLNADFS</sequence>
<evidence type="ECO:0000313" key="6">
    <source>
        <dbReference type="Proteomes" id="UP001589890"/>
    </source>
</evidence>
<name>A0ABV6QKH8_9ACTN</name>
<feature type="domain" description="HTH marR-type" evidence="4">
    <location>
        <begin position="27"/>
        <end position="162"/>
    </location>
</feature>
<proteinExistence type="predicted"/>
<evidence type="ECO:0000256" key="2">
    <source>
        <dbReference type="ARBA" id="ARBA00023125"/>
    </source>
</evidence>
<dbReference type="Pfam" id="PF12802">
    <property type="entry name" value="MarR_2"/>
    <property type="match status" value="1"/>
</dbReference>